<feature type="transmembrane region" description="Helical" evidence="8">
    <location>
        <begin position="181"/>
        <end position="207"/>
    </location>
</feature>
<keyword evidence="5 8" id="KW-0812">Transmembrane</keyword>
<feature type="transmembrane region" description="Helical" evidence="8">
    <location>
        <begin position="254"/>
        <end position="271"/>
    </location>
</feature>
<dbReference type="GO" id="GO:0016763">
    <property type="term" value="F:pentosyltransferase activity"/>
    <property type="evidence" value="ECO:0007669"/>
    <property type="project" value="TreeGrafter"/>
</dbReference>
<dbReference type="EMBL" id="CAEZXP010000006">
    <property type="protein sequence ID" value="CAB4706279.1"/>
    <property type="molecule type" value="Genomic_DNA"/>
</dbReference>
<feature type="transmembrane region" description="Helical" evidence="8">
    <location>
        <begin position="150"/>
        <end position="169"/>
    </location>
</feature>
<evidence type="ECO:0000256" key="7">
    <source>
        <dbReference type="ARBA" id="ARBA00023136"/>
    </source>
</evidence>
<feature type="transmembrane region" description="Helical" evidence="8">
    <location>
        <begin position="330"/>
        <end position="349"/>
    </location>
</feature>
<organism evidence="10">
    <name type="scientific">freshwater metagenome</name>
    <dbReference type="NCBI Taxonomy" id="449393"/>
    <lineage>
        <taxon>unclassified sequences</taxon>
        <taxon>metagenomes</taxon>
        <taxon>ecological metagenomes</taxon>
    </lineage>
</organism>
<evidence type="ECO:0000256" key="6">
    <source>
        <dbReference type="ARBA" id="ARBA00022989"/>
    </source>
</evidence>
<evidence type="ECO:0000256" key="2">
    <source>
        <dbReference type="ARBA" id="ARBA00022475"/>
    </source>
</evidence>
<dbReference type="Pfam" id="PF13231">
    <property type="entry name" value="PMT_2"/>
    <property type="match status" value="1"/>
</dbReference>
<protein>
    <submittedName>
        <fullName evidence="10">Unannotated protein</fullName>
    </submittedName>
</protein>
<dbReference type="InterPro" id="IPR050297">
    <property type="entry name" value="LipidA_mod_glycosyltrf_83"/>
</dbReference>
<feature type="transmembrane region" description="Helical" evidence="8">
    <location>
        <begin position="87"/>
        <end position="114"/>
    </location>
</feature>
<accession>A0A6J6Q5E1</accession>
<feature type="transmembrane region" description="Helical" evidence="8">
    <location>
        <begin position="356"/>
        <end position="374"/>
    </location>
</feature>
<feature type="transmembrane region" description="Helical" evidence="8">
    <location>
        <begin position="308"/>
        <end position="324"/>
    </location>
</feature>
<evidence type="ECO:0000313" key="10">
    <source>
        <dbReference type="EMBL" id="CAB4706279.1"/>
    </source>
</evidence>
<sequence>MSASTANPTTPLLQRLHLDRDRVLLAIVAITGIAIRVWVYRGPLVIPNGDEGLVGVMVRHFVHGHLAVFSWARPYGGTQEMILTVPIFWLTGTSLLGLRVVPILLSLVATFFIWRVGLRTIGRRPAAVAAGLFWVWPPFNYLVLLRAQGFYASDIAYCGLLLLLSLRVVERPDLRRVALWGFVFGLAYWQTAQIVPAAFVMTFWMIWKAPRCLRHAWAAACTALVGAAPWLIWNIGHGFESLQQHPSLDTYMRSLRILISPILAMTVGLRAPYSATLLIPSGIVTWLIYVGLLAAFGWGAWKFRNTNVSLFYAIVLVFPFLYAIPRKSSYITGFPQYTTVLTPVLALLFAQVATRYWRSVAVFAVAILIAVVSIPRMEAWVRQPGTPPGFLSPRSFQPLADELDRMQIKDVYADYWIAWRLNFDMRERIVAVENWSREVTFPGGKAVPGVDPTVRWPPFDRQVRAAPRNAFVYWTETYKDVTIVPALVAHGYQPTVVGPWVIFARSS</sequence>
<dbReference type="GO" id="GO:0005886">
    <property type="term" value="C:plasma membrane"/>
    <property type="evidence" value="ECO:0007669"/>
    <property type="project" value="UniProtKB-SubCell"/>
</dbReference>
<keyword evidence="3" id="KW-0328">Glycosyltransferase</keyword>
<dbReference type="PANTHER" id="PTHR33908">
    <property type="entry name" value="MANNOSYLTRANSFERASE YKCB-RELATED"/>
    <property type="match status" value="1"/>
</dbReference>
<evidence type="ECO:0000256" key="5">
    <source>
        <dbReference type="ARBA" id="ARBA00022692"/>
    </source>
</evidence>
<proteinExistence type="predicted"/>
<evidence type="ECO:0000259" key="9">
    <source>
        <dbReference type="Pfam" id="PF13231"/>
    </source>
</evidence>
<dbReference type="InterPro" id="IPR038731">
    <property type="entry name" value="RgtA/B/C-like"/>
</dbReference>
<comment type="subcellular location">
    <subcellularLocation>
        <location evidence="1">Cell membrane</location>
        <topology evidence="1">Multi-pass membrane protein</topology>
    </subcellularLocation>
</comment>
<keyword evidence="6 8" id="KW-1133">Transmembrane helix</keyword>
<dbReference type="PANTHER" id="PTHR33908:SF11">
    <property type="entry name" value="MEMBRANE PROTEIN"/>
    <property type="match status" value="1"/>
</dbReference>
<dbReference type="AlphaFoldDB" id="A0A6J6Q5E1"/>
<dbReference type="GO" id="GO:0008610">
    <property type="term" value="P:lipid biosynthetic process"/>
    <property type="evidence" value="ECO:0007669"/>
    <property type="project" value="UniProtKB-ARBA"/>
</dbReference>
<feature type="transmembrane region" description="Helical" evidence="8">
    <location>
        <begin position="277"/>
        <end position="301"/>
    </location>
</feature>
<feature type="transmembrane region" description="Helical" evidence="8">
    <location>
        <begin position="23"/>
        <end position="40"/>
    </location>
</feature>
<gene>
    <name evidence="10" type="ORF">UFOPK2399_01690</name>
</gene>
<keyword evidence="2" id="KW-1003">Cell membrane</keyword>
<reference evidence="10" key="1">
    <citation type="submission" date="2020-05" db="EMBL/GenBank/DDBJ databases">
        <authorList>
            <person name="Chiriac C."/>
            <person name="Salcher M."/>
            <person name="Ghai R."/>
            <person name="Kavagutti S V."/>
        </authorList>
    </citation>
    <scope>NUCLEOTIDE SEQUENCE</scope>
</reference>
<feature type="transmembrane region" description="Helical" evidence="8">
    <location>
        <begin position="126"/>
        <end position="144"/>
    </location>
</feature>
<evidence type="ECO:0000256" key="3">
    <source>
        <dbReference type="ARBA" id="ARBA00022676"/>
    </source>
</evidence>
<evidence type="ECO:0000256" key="4">
    <source>
        <dbReference type="ARBA" id="ARBA00022679"/>
    </source>
</evidence>
<name>A0A6J6Q5E1_9ZZZZ</name>
<evidence type="ECO:0000256" key="8">
    <source>
        <dbReference type="SAM" id="Phobius"/>
    </source>
</evidence>
<evidence type="ECO:0000256" key="1">
    <source>
        <dbReference type="ARBA" id="ARBA00004651"/>
    </source>
</evidence>
<feature type="transmembrane region" description="Helical" evidence="8">
    <location>
        <begin position="213"/>
        <end position="233"/>
    </location>
</feature>
<feature type="domain" description="Glycosyltransferase RgtA/B/C/D-like" evidence="9">
    <location>
        <begin position="89"/>
        <end position="233"/>
    </location>
</feature>
<keyword evidence="7 8" id="KW-0472">Membrane</keyword>
<keyword evidence="4" id="KW-0808">Transferase</keyword>